<feature type="transmembrane region" description="Helical" evidence="11">
    <location>
        <begin position="38"/>
        <end position="56"/>
    </location>
</feature>
<evidence type="ECO:0000256" key="3">
    <source>
        <dbReference type="ARBA" id="ARBA00022519"/>
    </source>
</evidence>
<dbReference type="RefSeq" id="WP_006046256.1">
    <property type="nucleotide sequence ID" value="NZ_CAJPLF010000064.1"/>
</dbReference>
<evidence type="ECO:0000256" key="4">
    <source>
        <dbReference type="ARBA" id="ARBA00022692"/>
    </source>
</evidence>
<accession>A0A379G959</accession>
<dbReference type="EMBL" id="UGTP01000002">
    <property type="protein sequence ID" value="SUC37412.1"/>
    <property type="molecule type" value="Genomic_DNA"/>
</dbReference>
<dbReference type="GeneID" id="78571550"/>
<keyword evidence="7 11" id="KW-0472">Membrane</keyword>
<evidence type="ECO:0000313" key="15">
    <source>
        <dbReference type="Proteomes" id="UP000254235"/>
    </source>
</evidence>
<keyword evidence="8" id="KW-0407">Ion channel</keyword>
<proteinExistence type="inferred from homology"/>
<dbReference type="Pfam" id="PF02537">
    <property type="entry name" value="CRCB"/>
    <property type="match status" value="1"/>
</dbReference>
<dbReference type="Proteomes" id="UP000249852">
    <property type="component" value="Unassembled WGS sequence"/>
</dbReference>
<evidence type="ECO:0000256" key="10">
    <source>
        <dbReference type="ARBA" id="ARBA00035585"/>
    </source>
</evidence>
<dbReference type="GO" id="GO:0005886">
    <property type="term" value="C:plasma membrane"/>
    <property type="evidence" value="ECO:0007669"/>
    <property type="project" value="UniProtKB-SubCell"/>
</dbReference>
<evidence type="ECO:0000256" key="9">
    <source>
        <dbReference type="ARBA" id="ARBA00035120"/>
    </source>
</evidence>
<comment type="function">
    <text evidence="11">Important for reducing fluoride concentration in the cell, thus reducing its toxicity.</text>
</comment>
<comment type="subcellular location">
    <subcellularLocation>
        <location evidence="1">Cell membrane</location>
        <topology evidence="1">Multi-pass membrane protein</topology>
    </subcellularLocation>
</comment>
<comment type="catalytic activity">
    <reaction evidence="10">
        <text>fluoride(in) = fluoride(out)</text>
        <dbReference type="Rhea" id="RHEA:76159"/>
        <dbReference type="ChEBI" id="CHEBI:17051"/>
    </reaction>
    <physiologicalReaction direction="left-to-right" evidence="10">
        <dbReference type="Rhea" id="RHEA:76160"/>
    </physiologicalReaction>
</comment>
<evidence type="ECO:0000256" key="2">
    <source>
        <dbReference type="ARBA" id="ARBA00022475"/>
    </source>
</evidence>
<feature type="transmembrane region" description="Helical" evidence="11">
    <location>
        <begin position="6"/>
        <end position="26"/>
    </location>
</feature>
<keyword evidence="5 11" id="KW-1133">Transmembrane helix</keyword>
<feature type="transmembrane region" description="Helical" evidence="11">
    <location>
        <begin position="94"/>
        <end position="120"/>
    </location>
</feature>
<evidence type="ECO:0000256" key="5">
    <source>
        <dbReference type="ARBA" id="ARBA00022989"/>
    </source>
</evidence>
<keyword evidence="2 11" id="KW-1003">Cell membrane</keyword>
<evidence type="ECO:0000256" key="1">
    <source>
        <dbReference type="ARBA" id="ARBA00004651"/>
    </source>
</evidence>
<organism evidence="13 15">
    <name type="scientific">Prevotella pallens</name>
    <dbReference type="NCBI Taxonomy" id="60133"/>
    <lineage>
        <taxon>Bacteria</taxon>
        <taxon>Pseudomonadati</taxon>
        <taxon>Bacteroidota</taxon>
        <taxon>Bacteroidia</taxon>
        <taxon>Bacteroidales</taxon>
        <taxon>Prevotellaceae</taxon>
        <taxon>Prevotella</taxon>
    </lineage>
</organism>
<keyword evidence="14" id="KW-1185">Reference proteome</keyword>
<keyword evidence="3" id="KW-0997">Cell inner membrane</keyword>
<evidence type="ECO:0000256" key="11">
    <source>
        <dbReference type="RuleBase" id="RU004340"/>
    </source>
</evidence>
<evidence type="ECO:0000313" key="14">
    <source>
        <dbReference type="Proteomes" id="UP000249852"/>
    </source>
</evidence>
<dbReference type="AlphaFoldDB" id="A0A379G959"/>
<name>A0A379G959_9BACT</name>
<evidence type="ECO:0000313" key="13">
    <source>
        <dbReference type="EMBL" id="SUC37412.1"/>
    </source>
</evidence>
<gene>
    <name evidence="12" type="ORF">BC673_101192</name>
    <name evidence="13" type="ORF">NCTC13043_01900</name>
</gene>
<dbReference type="OrthoDB" id="9815830at2"/>
<protein>
    <recommendedName>
        <fullName evidence="11">Fluoride-specific ion channel</fullName>
    </recommendedName>
</protein>
<reference evidence="13 15" key="2">
    <citation type="submission" date="2018-06" db="EMBL/GenBank/DDBJ databases">
        <authorList>
            <consortium name="Pathogen Informatics"/>
            <person name="Doyle S."/>
        </authorList>
    </citation>
    <scope>NUCLEOTIDE SEQUENCE [LARGE SCALE GENOMIC DNA]</scope>
    <source>
        <strain evidence="13 15">NCTC13043</strain>
    </source>
</reference>
<sequence length="126" mass="13524">MVNIILLIFGGAFGAFMNTFVMQMVYNIVAQPSPRTVLLVNVVSCFTIGFASIFHYSQSLHFNTRLMLVLGLCGGFVVCSAFTRGNSTLLKSGLSATTLLYFSATIVLGIVAVLVGQLLASICNKF</sequence>
<dbReference type="InterPro" id="IPR003691">
    <property type="entry name" value="FluC"/>
</dbReference>
<evidence type="ECO:0000256" key="6">
    <source>
        <dbReference type="ARBA" id="ARBA00023065"/>
    </source>
</evidence>
<dbReference type="GO" id="GO:0034220">
    <property type="term" value="P:monoatomic ion transmembrane transport"/>
    <property type="evidence" value="ECO:0007669"/>
    <property type="project" value="UniProtKB-KW"/>
</dbReference>
<evidence type="ECO:0000313" key="12">
    <source>
        <dbReference type="EMBL" id="RAS48646.1"/>
    </source>
</evidence>
<keyword evidence="6" id="KW-0813">Transport</keyword>
<dbReference type="Proteomes" id="UP000254235">
    <property type="component" value="Unassembled WGS sequence"/>
</dbReference>
<evidence type="ECO:0000256" key="8">
    <source>
        <dbReference type="ARBA" id="ARBA00023303"/>
    </source>
</evidence>
<evidence type="ECO:0000256" key="7">
    <source>
        <dbReference type="ARBA" id="ARBA00023136"/>
    </source>
</evidence>
<keyword evidence="6" id="KW-0406">Ion transport</keyword>
<dbReference type="EMBL" id="QLTQ01000001">
    <property type="protein sequence ID" value="RAS48646.1"/>
    <property type="molecule type" value="Genomic_DNA"/>
</dbReference>
<keyword evidence="4 11" id="KW-0812">Transmembrane</keyword>
<feature type="transmembrane region" description="Helical" evidence="11">
    <location>
        <begin position="62"/>
        <end position="82"/>
    </location>
</feature>
<reference evidence="12 14" key="1">
    <citation type="submission" date="2018-06" db="EMBL/GenBank/DDBJ databases">
        <title>Genomic Encyclopedia of Archaeal and Bacterial Type Strains, Phase II (KMG-II): from individual species to whole genera.</title>
        <authorList>
            <person name="Goeker M."/>
        </authorList>
    </citation>
    <scope>NUCLEOTIDE SEQUENCE [LARGE SCALE GENOMIC DNA]</scope>
    <source>
        <strain evidence="12 14">DSM 18710</strain>
    </source>
</reference>
<comment type="similarity">
    <text evidence="9 11">Belongs to the fluoride channel Fluc/FEX (TC 1.A.43) family.</text>
</comment>